<feature type="domain" description="EF-hand" evidence="3">
    <location>
        <begin position="1311"/>
        <end position="1346"/>
    </location>
</feature>
<comment type="similarity">
    <text evidence="1">Belongs to the VPS13 family.</text>
</comment>
<dbReference type="SUPFAM" id="SSF49562">
    <property type="entry name" value="C2 domain (Calcium/lipid-binding domain, CaLB)"/>
    <property type="match status" value="1"/>
</dbReference>
<dbReference type="PANTHER" id="PTHR16166">
    <property type="entry name" value="VACUOLAR PROTEIN SORTING-ASSOCIATED PROTEIN VPS13"/>
    <property type="match status" value="1"/>
</dbReference>
<dbReference type="GO" id="GO:0006623">
    <property type="term" value="P:protein targeting to vacuole"/>
    <property type="evidence" value="ECO:0007669"/>
    <property type="project" value="TreeGrafter"/>
</dbReference>
<dbReference type="InterPro" id="IPR011992">
    <property type="entry name" value="EF-hand-dom_pair"/>
</dbReference>
<dbReference type="CDD" id="cd00051">
    <property type="entry name" value="EFh"/>
    <property type="match status" value="2"/>
</dbReference>
<gene>
    <name evidence="4" type="ORF">P3T76_013841</name>
</gene>
<dbReference type="InterPro" id="IPR000008">
    <property type="entry name" value="C2_dom"/>
</dbReference>
<dbReference type="EMBL" id="JASMQC010000038">
    <property type="protein sequence ID" value="KAK1930519.1"/>
    <property type="molecule type" value="Genomic_DNA"/>
</dbReference>
<sequence length="2893" mass="324919">MWLLVLLLVSVALAVAFAVYGDVLLTVLLHQFAASAVGNKFCIAWSVRDGSLELRDLVLGKHVLPNLEPLAGMPFGLERLEMKRFLLVVPLWGRLVRLVSGKPADPEYKRMESKVLVDGLRLGLTLDAAEKWMWRRNQNAERCMEAAKQAAKSRIARVNTWTATIVQKLKELASLRDRIRDAEKPHPQKTNDAPPPKPAFWHLWVDELLDSFEFVLQAFSLSIRDEYSGATVGIALKEFKMGRSGPTDDNRRKRAMRLVNYEMFLNSRPGGSTDACYLITPLTMEIGVFMPFIFQSLVMGQGAGERAFELEISFAQGQNFEIELRPAQTGMLLKLLQPINYYYDWQTAASVADDLACVQLTPTESEEYMSLFEEQWKFDNETGFLFRMYAGYKQKELIASRKERLDELEVKVLASRLLYLRSLSLGWEVPNAGKPLPFVSEEDLERGNLRKFVENPVDYYVDKEKIPELPPMFHLFRLSFKMAKMNMRMIDDNEKRMMTFFGNEVEFELRYRMTKVAKNDTAVEIAMDAVRFGLLDNRGVPSNVFHQIMDRNPEAEDMMSIAISQRGDGYMDLAVTLKHFSLLLVFDPLLDIMHKFLPAIGEDEKEQMRFIACESADSMDSPEQRDMAKHLYTEDLPKPYSPLMLGGMPLGCSILLQGCEFCLIGDSKSLKAPVLAFTADTKIRILGSERSEAVELELEDVALTPCTIILRDDGIELDIGDLRTILELEGEGVDFSMGYRLSVGDQSKDSSKFGNKTAEGSGKSASKLWSVARKAAAKPQVIEVDHPDVEEVEERSLTPHRKDRIKAGARRKLTMQMSDFAMNLSATDLGILLSILASLNESMKEDIEVVKKREAGERRMKKARRQIEEKRYMDRLKEEFKLRDTDGGGTLDTSEIGDLLRSATDCNNLTRTEFDATVADFVSIVDSDGSGDISLEEFESALSRNKILYTRLHHHVVAITGQEYVDPDMERNKVPYLTGDNATTLANAAALATFWERYEEQIGASSVSLKGQKPMIVQKKMVRVFKNYDYAQEAWNRIVNPSLVKPGEQSPWLLSKEMDMDGRGDVIDQLLSSLKDDTHDQAPVNPGSVVEQQIFVQTVISTSFGGFYLRLIDDMLPMGTPAIETSLEELGIYANFSVWEGGSSSTATDLQTQKRSQNTFGVAKISFDVYGNYYNTKARQVEPFIEFYQGILDIRKEPASPMEVIFSSDRYFQMNVTSAFMETVNSNMAAFSNVEQRTEAERPHAKEIGAIFWMLNESGVNVKYYMVAKKQAKKRVREEVVTAVTTVSTGEAHACMLLDNSEAEEYEQQSLKEKQLRQAFRDADADGSGELDTEEVRSVLRSVYEEEDKQRSSSKKSSMYKRSSSSVLDNETEFARVVEDFVALADTDKSGQVSWEEFKIAIAKSRATFDRFISVEIEGYRTIHGVPLMSIGQTQVYELTPLFEDVESEESIAVLYDQGVALLTKVEEPTRQELQKAYACLNRVKELDPNYEWIDSYYADCMRQYLPVLVGIHISVDGFYGLQVKVSGAECIRNGTAKDTELLMYDEKKEVARCNPEQKSCGERFFMLPALGMINIPLDLVGAGYFAIRQTGETEWSNQLDLSVSDQRMYKRMTKFEQVEAQKALRGESNGSVSSAKRVKEKLGTNAALPDSSEIVPAGKEVIYPSSSCIDNQPTVVIEKISANNPQLGTWSLTIQPQLVLHNVLPCGVEYAIVQPDDCPADTLTSKGEFRVVDNTGKDKKSRAVKTLGQIDYFTYVNEVNSRKMYIESGKTIQVFGLDLSKPALMTMRLCTSEESRASTWSSPFLVHLEAERESFNEDAFELLFDDGPSFVFHPQWEENAARTVFFYSPFWIQNRCGLDLRFKLTRGRVCTIEEHRMYFPDANEIPLMATAPPDKALVSLRPFQETPHKYEGESLVSGKTKKYLPDFQKLGWSEPEDMATVSKKGELRPSGSGNYSFVLAFEIRAAPAQFFRSKIFVISPRFVLLNRVPRPLQMTPILLDKKGSRSRSRSEQANCTLREGESAVVYRLSGPEKYVAGLRIRDVASDTQDVGEWSPNMPLFKLSSKLSDPNVTYNMAEDTVFWTRGSLGDGPVCSVNVHEVAETVFATVSDISANPDYRIENRSTRHSFRYVQHGVKTAEEIVLGPMESHSFAWEDPKGELQLRVTATHWKVPTLVDFMQIGEVKNAPQGLHGEVYIDGSTRVCAMGDTKVYSEVRQRAFVSDWLSNTVIDVSMHGFGITLVDEQPQEIMNITMETIRLDTKAGSRRISLMVHHVQFDDMTPHSAYPVVFAPLDSGFNSDKREGWLPGDGEKPFFTLSCETLPQSGIVIVNDFDLQLESMAVKLNLEYLLGLSNLLFQFIPGSDEATILQQGVEAKNAMLTVNVPFPDGSVSAGMLMYFKRWHMSGYDFDLVFDSLQEDKGEGISAILGNTMGSIIGGIAHVTPEFHFGEIVYRNRFFYEYDLIYDVVLKIVHSVIGQWYKIVGSVEMLGDPVGLATDIVDGFALAARQLKRDVRGKSRRKGESAVTVVQTVFGVPLRSIGKVSNGLGDVVKKATYFESQEDPDEPRHIPAGFVQGGKVLGKSIAYGVTGFVKEPVRGAKSGGVKGFAKGIGRGTLQLVASPVVGTLGVVEKLSQSVSNTTHLMDEKHFEGTRRPARNLQTGSLKQLSDSNVITEVEVHCLYIDGLPDNSNPKVVVRVYSQTDGYPAKELGEYKSSTARHTGTPKYDQSWLVGVTSLDTFIEVNVYHKRKPLPKKRLGFVRLSMEDIYRDFESVPAKLLADTNAKMQLKRRKRVRGSIISKLATASEHPVEIRDDSWRQRINRPPKSGSSILSEDEGEGFEDYDEEVSVLSGHSICLDGTFPPSPVGIPLEDCESGAKIYLSIRYVNDMRRYA</sequence>
<evidence type="ECO:0000256" key="1">
    <source>
        <dbReference type="ARBA" id="ARBA00006545"/>
    </source>
</evidence>
<dbReference type="InterPro" id="IPR026847">
    <property type="entry name" value="VPS13"/>
</dbReference>
<dbReference type="FunFam" id="1.10.238.10:FF:000859">
    <property type="entry name" value="Uncharacterized protein"/>
    <property type="match status" value="1"/>
</dbReference>
<dbReference type="InterPro" id="IPR018247">
    <property type="entry name" value="EF_Hand_1_Ca_BS"/>
</dbReference>
<dbReference type="CDD" id="cd00030">
    <property type="entry name" value="C2"/>
    <property type="match status" value="1"/>
</dbReference>
<dbReference type="PROSITE" id="PS00018">
    <property type="entry name" value="EF_HAND_1"/>
    <property type="match status" value="4"/>
</dbReference>
<protein>
    <submittedName>
        <fullName evidence="4">Vacuolar protein sorting-associated protein 13E</fullName>
    </submittedName>
</protein>
<dbReference type="Pfam" id="PF13499">
    <property type="entry name" value="EF-hand_7"/>
    <property type="match status" value="2"/>
</dbReference>
<keyword evidence="5" id="KW-1185">Reference proteome</keyword>
<evidence type="ECO:0000259" key="3">
    <source>
        <dbReference type="PROSITE" id="PS50222"/>
    </source>
</evidence>
<dbReference type="InterPro" id="IPR009543">
    <property type="entry name" value="VPS13_VAB"/>
</dbReference>
<evidence type="ECO:0000256" key="2">
    <source>
        <dbReference type="ARBA" id="ARBA00022837"/>
    </source>
</evidence>
<dbReference type="Proteomes" id="UP001259832">
    <property type="component" value="Unassembled WGS sequence"/>
</dbReference>
<dbReference type="GO" id="GO:0045053">
    <property type="term" value="P:protein retention in Golgi apparatus"/>
    <property type="evidence" value="ECO:0007669"/>
    <property type="project" value="TreeGrafter"/>
</dbReference>
<dbReference type="PANTHER" id="PTHR16166:SF93">
    <property type="entry name" value="INTERMEMBRANE LIPID TRANSFER PROTEIN VPS13"/>
    <property type="match status" value="1"/>
</dbReference>
<proteinExistence type="inferred from homology"/>
<accession>A0AAD9LCQ1</accession>
<organism evidence="4 5">
    <name type="scientific">Phytophthora citrophthora</name>
    <dbReference type="NCBI Taxonomy" id="4793"/>
    <lineage>
        <taxon>Eukaryota</taxon>
        <taxon>Sar</taxon>
        <taxon>Stramenopiles</taxon>
        <taxon>Oomycota</taxon>
        <taxon>Peronosporomycetes</taxon>
        <taxon>Peronosporales</taxon>
        <taxon>Peronosporaceae</taxon>
        <taxon>Phytophthora</taxon>
    </lineage>
</organism>
<reference evidence="4" key="1">
    <citation type="submission" date="2023-08" db="EMBL/GenBank/DDBJ databases">
        <title>Reference Genome Resource for the Citrus Pathogen Phytophthora citrophthora.</title>
        <authorList>
            <person name="Moller H."/>
            <person name="Coetzee B."/>
            <person name="Rose L.J."/>
            <person name="Van Niekerk J.M."/>
        </authorList>
    </citation>
    <scope>NUCLEOTIDE SEQUENCE</scope>
    <source>
        <strain evidence="4">STE-U-9442</strain>
    </source>
</reference>
<dbReference type="Gene3D" id="2.60.40.150">
    <property type="entry name" value="C2 domain"/>
    <property type="match status" value="1"/>
</dbReference>
<dbReference type="SUPFAM" id="SSF47473">
    <property type="entry name" value="EF-hand"/>
    <property type="match status" value="1"/>
</dbReference>
<dbReference type="InterPro" id="IPR035892">
    <property type="entry name" value="C2_domain_sf"/>
</dbReference>
<name>A0AAD9LCQ1_9STRA</name>
<dbReference type="SMART" id="SM00239">
    <property type="entry name" value="C2"/>
    <property type="match status" value="1"/>
</dbReference>
<dbReference type="GO" id="GO:0005509">
    <property type="term" value="F:calcium ion binding"/>
    <property type="evidence" value="ECO:0007669"/>
    <property type="project" value="InterPro"/>
</dbReference>
<evidence type="ECO:0000313" key="5">
    <source>
        <dbReference type="Proteomes" id="UP001259832"/>
    </source>
</evidence>
<dbReference type="PROSITE" id="PS50222">
    <property type="entry name" value="EF_HAND_2"/>
    <property type="match status" value="4"/>
</dbReference>
<dbReference type="InterPro" id="IPR002048">
    <property type="entry name" value="EF_hand_dom"/>
</dbReference>
<feature type="domain" description="EF-hand" evidence="3">
    <location>
        <begin position="871"/>
        <end position="906"/>
    </location>
</feature>
<dbReference type="Pfam" id="PF25036">
    <property type="entry name" value="VPS13_VAB"/>
    <property type="match status" value="1"/>
</dbReference>
<dbReference type="SMART" id="SM00054">
    <property type="entry name" value="EFh"/>
    <property type="match status" value="4"/>
</dbReference>
<feature type="domain" description="EF-hand" evidence="3">
    <location>
        <begin position="1373"/>
        <end position="1408"/>
    </location>
</feature>
<comment type="caution">
    <text evidence="4">The sequence shown here is derived from an EMBL/GenBank/DDBJ whole genome shotgun (WGS) entry which is preliminary data.</text>
</comment>
<feature type="domain" description="EF-hand" evidence="3">
    <location>
        <begin position="913"/>
        <end position="948"/>
    </location>
</feature>
<dbReference type="Gene3D" id="1.10.238.10">
    <property type="entry name" value="EF-hand"/>
    <property type="match status" value="2"/>
</dbReference>
<evidence type="ECO:0000313" key="4">
    <source>
        <dbReference type="EMBL" id="KAK1930519.1"/>
    </source>
</evidence>
<keyword evidence="2" id="KW-0106">Calcium</keyword>